<proteinExistence type="predicted"/>
<dbReference type="InterPro" id="IPR027417">
    <property type="entry name" value="P-loop_NTPase"/>
</dbReference>
<evidence type="ECO:0000313" key="2">
    <source>
        <dbReference type="EMBL" id="STY85492.1"/>
    </source>
</evidence>
<dbReference type="GO" id="GO:0004386">
    <property type="term" value="F:helicase activity"/>
    <property type="evidence" value="ECO:0007669"/>
    <property type="project" value="InterPro"/>
</dbReference>
<feature type="domain" description="ATP-dependent helicase C-terminal" evidence="1">
    <location>
        <begin position="207"/>
        <end position="323"/>
    </location>
</feature>
<organism evidence="2 3">
    <name type="scientific">Listeria grayi</name>
    <name type="common">Listeria murrayi</name>
    <dbReference type="NCBI Taxonomy" id="1641"/>
    <lineage>
        <taxon>Bacteria</taxon>
        <taxon>Bacillati</taxon>
        <taxon>Bacillota</taxon>
        <taxon>Bacilli</taxon>
        <taxon>Bacillales</taxon>
        <taxon>Listeriaceae</taxon>
        <taxon>Listeria</taxon>
    </lineage>
</organism>
<dbReference type="EMBL" id="UGPG01000002">
    <property type="protein sequence ID" value="STY85492.1"/>
    <property type="molecule type" value="Genomic_DNA"/>
</dbReference>
<dbReference type="SMART" id="SM00491">
    <property type="entry name" value="HELICc2"/>
    <property type="match status" value="1"/>
</dbReference>
<dbReference type="InterPro" id="IPR006555">
    <property type="entry name" value="ATP-dep_Helicase_C"/>
</dbReference>
<evidence type="ECO:0000259" key="1">
    <source>
        <dbReference type="SMART" id="SM00491"/>
    </source>
</evidence>
<reference evidence="2 3" key="1">
    <citation type="submission" date="2018-06" db="EMBL/GenBank/DDBJ databases">
        <authorList>
            <consortium name="Pathogen Informatics"/>
            <person name="Doyle S."/>
        </authorList>
    </citation>
    <scope>NUCLEOTIDE SEQUENCE [LARGE SCALE GENOMIC DNA]</scope>
    <source>
        <strain evidence="3">NCTC 10815</strain>
    </source>
</reference>
<protein>
    <recommendedName>
        <fullName evidence="1">ATP-dependent helicase C-terminal domain-containing protein</fullName>
    </recommendedName>
</protein>
<sequence>MGSLLIDDAHSCVKKARNQVTIKIKKSSIYYKQFWEIFKHDLEKQSSGQFLSIERGSYSVSKMIPYWSWKDNQSKVKDIINDMYEDGASEITFSHNLIIDYLDSCQCYISGNELEITPLRIPVEKVPAYNNAKHRFILSATFSNNSDLVNELDIDVNSVQNPIEIKNISDVGERMILAPSKYHSDINREFIGKILKAHSANHNIVVLAPTYKQAKKWENYGAKVIQNDIDDEIENLNNTQGNFVVFVNRYDGIDLSGDSCHFLVIDGIPKGETVKEKSHSIMRPDSNYLLSQKAQSIEQGLGRAVRSGSDYCVVFMLGDDLLNFISRKTNLKFFSEQTQSQLDLTLTLIQEVKSSSTWEEAWTEVKTAVNLCLERDAGWTSMYKDNLKKYAETSHNTPNLLSLAQKEHLGLILYSNHDYEASYAEINSIITDSLLVDSQEKGWYYQILAEIMYSSNKTRSNDLQIKALKNNGNLLKPIHPTKEKKENQPLLRLKNLYKKYKISHQTWI</sequence>
<evidence type="ECO:0000313" key="3">
    <source>
        <dbReference type="Proteomes" id="UP000254879"/>
    </source>
</evidence>
<dbReference type="Proteomes" id="UP000254879">
    <property type="component" value="Unassembled WGS sequence"/>
</dbReference>
<dbReference type="GO" id="GO:0016818">
    <property type="term" value="F:hydrolase activity, acting on acid anhydrides, in phosphorus-containing anhydrides"/>
    <property type="evidence" value="ECO:0007669"/>
    <property type="project" value="InterPro"/>
</dbReference>
<gene>
    <name evidence="2" type="ORF">NCTC10815_03051</name>
</gene>
<dbReference type="Gene3D" id="3.40.50.300">
    <property type="entry name" value="P-loop containing nucleotide triphosphate hydrolases"/>
    <property type="match status" value="1"/>
</dbReference>
<dbReference type="Pfam" id="PF13307">
    <property type="entry name" value="Helicase_C_2"/>
    <property type="match status" value="1"/>
</dbReference>
<dbReference type="AlphaFoldDB" id="A0A378PGT5"/>
<dbReference type="GO" id="GO:0005524">
    <property type="term" value="F:ATP binding"/>
    <property type="evidence" value="ECO:0007669"/>
    <property type="project" value="InterPro"/>
</dbReference>
<accession>A0A378PGT5</accession>
<dbReference type="GO" id="GO:0003676">
    <property type="term" value="F:nucleic acid binding"/>
    <property type="evidence" value="ECO:0007669"/>
    <property type="project" value="InterPro"/>
</dbReference>
<dbReference type="GO" id="GO:0006139">
    <property type="term" value="P:nucleobase-containing compound metabolic process"/>
    <property type="evidence" value="ECO:0007669"/>
    <property type="project" value="InterPro"/>
</dbReference>
<name>A0A378PGT5_LISGR</name>